<organism evidence="2 3">
    <name type="scientific">Teichococcus coralli</name>
    <dbReference type="NCBI Taxonomy" id="2545983"/>
    <lineage>
        <taxon>Bacteria</taxon>
        <taxon>Pseudomonadati</taxon>
        <taxon>Pseudomonadota</taxon>
        <taxon>Alphaproteobacteria</taxon>
        <taxon>Acetobacterales</taxon>
        <taxon>Roseomonadaceae</taxon>
        <taxon>Roseomonas</taxon>
    </lineage>
</organism>
<dbReference type="AlphaFoldDB" id="A0A845BCR1"/>
<sequence>MPRLVAAAAALGAAMGAALLCLGEASAAEPLRIAACPSREKMEQTLQSGGRLSPDGCRTVTVTEVGSPAGPLCVLEFAQQSGGIVGAITDAVATTQWWVDCKDLHRP</sequence>
<reference evidence="2 3" key="1">
    <citation type="submission" date="2019-03" db="EMBL/GenBank/DDBJ databases">
        <title>Roseomonas sp. a novel Roseomonas species isolated from Sea whip Gorgonian.</title>
        <authorList>
            <person name="Li F."/>
            <person name="Pan X."/>
            <person name="Huang S."/>
            <person name="Li Z."/>
            <person name="Meng B."/>
        </authorList>
    </citation>
    <scope>NUCLEOTIDE SEQUENCE [LARGE SCALE GENOMIC DNA]</scope>
    <source>
        <strain evidence="2 3">M0104</strain>
    </source>
</reference>
<dbReference type="EMBL" id="SNVJ01000013">
    <property type="protein sequence ID" value="MXP64675.1"/>
    <property type="molecule type" value="Genomic_DNA"/>
</dbReference>
<comment type="caution">
    <text evidence="2">The sequence shown here is derived from an EMBL/GenBank/DDBJ whole genome shotgun (WGS) entry which is preliminary data.</text>
</comment>
<gene>
    <name evidence="2" type="ORF">E0493_15085</name>
</gene>
<feature type="signal peptide" evidence="1">
    <location>
        <begin position="1"/>
        <end position="27"/>
    </location>
</feature>
<keyword evidence="3" id="KW-1185">Reference proteome</keyword>
<evidence type="ECO:0000313" key="2">
    <source>
        <dbReference type="EMBL" id="MXP64675.1"/>
    </source>
</evidence>
<evidence type="ECO:0000313" key="3">
    <source>
        <dbReference type="Proteomes" id="UP000460715"/>
    </source>
</evidence>
<accession>A0A845BCR1</accession>
<dbReference type="Proteomes" id="UP000460715">
    <property type="component" value="Unassembled WGS sequence"/>
</dbReference>
<dbReference type="RefSeq" id="WP_160938056.1">
    <property type="nucleotide sequence ID" value="NZ_SNVJ01000013.1"/>
</dbReference>
<evidence type="ECO:0000256" key="1">
    <source>
        <dbReference type="SAM" id="SignalP"/>
    </source>
</evidence>
<dbReference type="OrthoDB" id="7281500at2"/>
<feature type="chain" id="PRO_5032854605" evidence="1">
    <location>
        <begin position="28"/>
        <end position="107"/>
    </location>
</feature>
<keyword evidence="1" id="KW-0732">Signal</keyword>
<proteinExistence type="predicted"/>
<name>A0A845BCR1_9PROT</name>
<protein>
    <submittedName>
        <fullName evidence="2">Uncharacterized protein</fullName>
    </submittedName>
</protein>